<protein>
    <recommendedName>
        <fullName evidence="1">DNA (cytosine-5-)-methyltransferase</fullName>
        <ecNumber evidence="1">2.1.1.37</ecNumber>
    </recommendedName>
</protein>
<dbReference type="Gene3D" id="3.40.50.150">
    <property type="entry name" value="Vaccinia Virus protein VP39"/>
    <property type="match status" value="1"/>
</dbReference>
<feature type="active site" evidence="6">
    <location>
        <position position="73"/>
    </location>
</feature>
<dbReference type="PANTHER" id="PTHR10629:SF52">
    <property type="entry name" value="DNA (CYTOSINE-5)-METHYLTRANSFERASE 1"/>
    <property type="match status" value="1"/>
</dbReference>
<dbReference type="PANTHER" id="PTHR10629">
    <property type="entry name" value="CYTOSINE-SPECIFIC METHYLTRANSFERASE"/>
    <property type="match status" value="1"/>
</dbReference>
<proteinExistence type="inferred from homology"/>
<comment type="caution">
    <text evidence="8">The sequence shown here is derived from an EMBL/GenBank/DDBJ whole genome shotgun (WGS) entry which is preliminary data.</text>
</comment>
<dbReference type="SUPFAM" id="SSF53335">
    <property type="entry name" value="S-adenosyl-L-methionine-dependent methyltransferases"/>
    <property type="match status" value="1"/>
</dbReference>
<dbReference type="GO" id="GO:0032259">
    <property type="term" value="P:methylation"/>
    <property type="evidence" value="ECO:0007669"/>
    <property type="project" value="UniProtKB-KW"/>
</dbReference>
<evidence type="ECO:0000256" key="1">
    <source>
        <dbReference type="ARBA" id="ARBA00011975"/>
    </source>
</evidence>
<evidence type="ECO:0000313" key="8">
    <source>
        <dbReference type="EMBL" id="MFE7963401.1"/>
    </source>
</evidence>
<gene>
    <name evidence="8" type="ORF">ACFU0X_10160</name>
</gene>
<evidence type="ECO:0000256" key="7">
    <source>
        <dbReference type="SAM" id="MobiDB-lite"/>
    </source>
</evidence>
<dbReference type="InterPro" id="IPR029063">
    <property type="entry name" value="SAM-dependent_MTases_sf"/>
</dbReference>
<dbReference type="InterPro" id="IPR050390">
    <property type="entry name" value="C5-Methyltransferase"/>
</dbReference>
<feature type="region of interest" description="Disordered" evidence="7">
    <location>
        <begin position="77"/>
        <end position="102"/>
    </location>
</feature>
<dbReference type="EC" id="2.1.1.37" evidence="1"/>
<keyword evidence="9" id="KW-1185">Reference proteome</keyword>
<comment type="similarity">
    <text evidence="6">Belongs to the class I-like SAM-binding methyltransferase superfamily. C5-methyltransferase family.</text>
</comment>
<accession>A0ABW6JDF6</accession>
<organism evidence="8 9">
    <name type="scientific">Streptomyces cellulosae</name>
    <dbReference type="NCBI Taxonomy" id="1968"/>
    <lineage>
        <taxon>Bacteria</taxon>
        <taxon>Bacillati</taxon>
        <taxon>Actinomycetota</taxon>
        <taxon>Actinomycetes</taxon>
        <taxon>Kitasatosporales</taxon>
        <taxon>Streptomycetaceae</taxon>
        <taxon>Streptomyces</taxon>
    </lineage>
</organism>
<name>A0ABW6JDF6_STRCE</name>
<dbReference type="EMBL" id="JBHVBU010000021">
    <property type="protein sequence ID" value="MFE7963401.1"/>
    <property type="molecule type" value="Genomic_DNA"/>
</dbReference>
<dbReference type="Pfam" id="PF00145">
    <property type="entry name" value="DNA_methylase"/>
    <property type="match status" value="2"/>
</dbReference>
<feature type="compositionally biased region" description="Basic and acidic residues" evidence="7">
    <location>
        <begin position="273"/>
        <end position="285"/>
    </location>
</feature>
<dbReference type="PROSITE" id="PS51679">
    <property type="entry name" value="SAM_MT_C5"/>
    <property type="match status" value="1"/>
</dbReference>
<evidence type="ECO:0000256" key="3">
    <source>
        <dbReference type="ARBA" id="ARBA00022679"/>
    </source>
</evidence>
<evidence type="ECO:0000256" key="5">
    <source>
        <dbReference type="ARBA" id="ARBA00022747"/>
    </source>
</evidence>
<keyword evidence="3 6" id="KW-0808">Transferase</keyword>
<keyword evidence="4 6" id="KW-0949">S-adenosyl-L-methionine</keyword>
<evidence type="ECO:0000313" key="9">
    <source>
        <dbReference type="Proteomes" id="UP001600650"/>
    </source>
</evidence>
<evidence type="ECO:0000256" key="4">
    <source>
        <dbReference type="ARBA" id="ARBA00022691"/>
    </source>
</evidence>
<sequence length="405" mass="44940">MHTSAHLFTGGCGDVRGFANAGFAPVFGANHHPASVRTARANWSGMHVREADIQTIDMRTVPKATVLVGSPICWESTPSGGNASARTQDTLDFDEPGDKPRRSEWTQTRITAWEPIRYAEVHRPLAYCGENVPGFGTRNRALFDAWLKVWEAMGYVPVLACVNAAHIRVGDLGPLPQYRDRLVWAMVRKDIGRLPDLRPRPDAMCPDCGPVQGIQHWTNLRGRRVGSYNRKASAPGPGRHSSYFYVCPTPRCHQRVEPIVPGIGEVIDRTVRGHRFGDGRPDRKSTPYGEQTRRRVQSGIDLFRGKPFIVTLRRNGRATPLDEPIGTLTAQGGGHHYLARPTDSLKAEDVEYRPLTVEEKARAQGFPDHHVLEGDGPDRRLQVGNAVPVNVATWLATRVKEILPT</sequence>
<dbReference type="Proteomes" id="UP001600650">
    <property type="component" value="Unassembled WGS sequence"/>
</dbReference>
<feature type="compositionally biased region" description="Polar residues" evidence="7">
    <location>
        <begin position="77"/>
        <end position="90"/>
    </location>
</feature>
<dbReference type="GO" id="GO:0008168">
    <property type="term" value="F:methyltransferase activity"/>
    <property type="evidence" value="ECO:0007669"/>
    <property type="project" value="UniProtKB-KW"/>
</dbReference>
<keyword evidence="5" id="KW-0680">Restriction system</keyword>
<feature type="region of interest" description="Disordered" evidence="7">
    <location>
        <begin position="273"/>
        <end position="294"/>
    </location>
</feature>
<dbReference type="RefSeq" id="WP_381726203.1">
    <property type="nucleotide sequence ID" value="NZ_JBHVBU010000021.1"/>
</dbReference>
<evidence type="ECO:0000256" key="6">
    <source>
        <dbReference type="PROSITE-ProRule" id="PRU01016"/>
    </source>
</evidence>
<dbReference type="Gene3D" id="3.90.120.10">
    <property type="entry name" value="DNA Methylase, subunit A, domain 2"/>
    <property type="match status" value="1"/>
</dbReference>
<dbReference type="InterPro" id="IPR001525">
    <property type="entry name" value="C5_MeTfrase"/>
</dbReference>
<evidence type="ECO:0000256" key="2">
    <source>
        <dbReference type="ARBA" id="ARBA00022603"/>
    </source>
</evidence>
<reference evidence="8 9" key="1">
    <citation type="submission" date="2024-09" db="EMBL/GenBank/DDBJ databases">
        <title>The Natural Products Discovery Center: Release of the First 8490 Sequenced Strains for Exploring Actinobacteria Biosynthetic Diversity.</title>
        <authorList>
            <person name="Kalkreuter E."/>
            <person name="Kautsar S.A."/>
            <person name="Yang D."/>
            <person name="Bader C.D."/>
            <person name="Teijaro C.N."/>
            <person name="Fluegel L."/>
            <person name="Davis C.M."/>
            <person name="Simpson J.R."/>
            <person name="Lauterbach L."/>
            <person name="Steele A.D."/>
            <person name="Gui C."/>
            <person name="Meng S."/>
            <person name="Li G."/>
            <person name="Viehrig K."/>
            <person name="Ye F."/>
            <person name="Su P."/>
            <person name="Kiefer A.F."/>
            <person name="Nichols A."/>
            <person name="Cepeda A.J."/>
            <person name="Yan W."/>
            <person name="Fan B."/>
            <person name="Jiang Y."/>
            <person name="Adhikari A."/>
            <person name="Zheng C.-J."/>
            <person name="Schuster L."/>
            <person name="Cowan T.M."/>
            <person name="Smanski M.J."/>
            <person name="Chevrette M.G."/>
            <person name="De Carvalho L.P.S."/>
            <person name="Shen B."/>
        </authorList>
    </citation>
    <scope>NUCLEOTIDE SEQUENCE [LARGE SCALE GENOMIC DNA]</scope>
    <source>
        <strain evidence="8 9">NPDC057399</strain>
    </source>
</reference>
<keyword evidence="2 6" id="KW-0489">Methyltransferase</keyword>